<accession>A0A5N5TMC0</accession>
<keyword evidence="4" id="KW-0853">WD repeat</keyword>
<dbReference type="Pfam" id="PF12894">
    <property type="entry name" value="ANAPC4_WD40"/>
    <property type="match status" value="1"/>
</dbReference>
<name>A0A5N5TMC0_9CRUS</name>
<evidence type="ECO:0000256" key="3">
    <source>
        <dbReference type="ARBA" id="ARBA00021116"/>
    </source>
</evidence>
<dbReference type="OrthoDB" id="193023at2759"/>
<proteinExistence type="predicted"/>
<dbReference type="EMBL" id="SEYY01000423">
    <property type="protein sequence ID" value="KAB7507308.1"/>
    <property type="molecule type" value="Genomic_DNA"/>
</dbReference>
<dbReference type="InterPro" id="IPR001680">
    <property type="entry name" value="WD40_rpt"/>
</dbReference>
<comment type="subcellular location">
    <subcellularLocation>
        <location evidence="1">Early endosome membrane</location>
        <topology evidence="1">Peripheral membrane protein</topology>
    </subcellularLocation>
    <subcellularLocation>
        <location evidence="2">Late endosome membrane</location>
    </subcellularLocation>
</comment>
<dbReference type="AlphaFoldDB" id="A0A5N5TMC0"/>
<evidence type="ECO:0000256" key="4">
    <source>
        <dbReference type="PROSITE-ProRule" id="PRU00221"/>
    </source>
</evidence>
<feature type="non-terminal residue" evidence="6">
    <location>
        <position position="1"/>
    </location>
</feature>
<feature type="domain" description="Anaphase-promoting complex subunit 4-like WD40" evidence="5">
    <location>
        <begin position="142"/>
        <end position="203"/>
    </location>
</feature>
<evidence type="ECO:0000313" key="7">
    <source>
        <dbReference type="Proteomes" id="UP000326759"/>
    </source>
</evidence>
<dbReference type="InterPro" id="IPR039724">
    <property type="entry name" value="WDR91"/>
</dbReference>
<dbReference type="GO" id="GO:0141039">
    <property type="term" value="F:phosphatidylinositol 3-kinase inhibitor activity"/>
    <property type="evidence" value="ECO:0007669"/>
    <property type="project" value="InterPro"/>
</dbReference>
<dbReference type="PANTHER" id="PTHR13083">
    <property type="entry name" value="WD REPEAT-CONTAINING PROTEIN 91"/>
    <property type="match status" value="1"/>
</dbReference>
<gene>
    <name evidence="6" type="primary">wdr91</name>
    <name evidence="6" type="ORF">Anas_01086</name>
</gene>
<dbReference type="GO" id="GO:0031902">
    <property type="term" value="C:late endosome membrane"/>
    <property type="evidence" value="ECO:0007669"/>
    <property type="project" value="UniProtKB-SubCell"/>
</dbReference>
<evidence type="ECO:0000313" key="6">
    <source>
        <dbReference type="EMBL" id="KAB7507308.1"/>
    </source>
</evidence>
<sequence length="349" mass="37876">DYYPDHRAVVSHSVFNHTGTLVASADMDGVVKLWSPYPDVKTEDSIVMKGAITALEWMPKTDKFLLIASKSGCIRLYDTQDKKTAFDILPENVPIFKENRIMCVKATPSEANFLVSVAPRLKLNSESQSSTTPSLHIFDFKTQKLETTMKLDGAIVNTCSPNHNGGLLVCGCNDGMIRILDLRSGDVVVSWLAHQGEVFTLKLSVQEDKIYSIGSDNKFAVWSLAQTGARLMEQSLHDKAAGPFIFGLGPVGVDSSSHGYGVGSGGGRSVLLRPYGSLFAFHQENNLFTCSPNGPIVYKIKENELQYAMSLRGHTSSVITIDCCSALQCGSCVSASLDGRVSLSTLLPQ</sequence>
<reference evidence="6 7" key="1">
    <citation type="journal article" date="2019" name="PLoS Biol.">
        <title>Sex chromosomes control vertical transmission of feminizing Wolbachia symbionts in an isopod.</title>
        <authorList>
            <person name="Becking T."/>
            <person name="Chebbi M.A."/>
            <person name="Giraud I."/>
            <person name="Moumen B."/>
            <person name="Laverre T."/>
            <person name="Caubet Y."/>
            <person name="Peccoud J."/>
            <person name="Gilbert C."/>
            <person name="Cordaux R."/>
        </authorList>
    </citation>
    <scope>NUCLEOTIDE SEQUENCE [LARGE SCALE GENOMIC DNA]</scope>
    <source>
        <strain evidence="6">ANa2</strain>
        <tissue evidence="6">Whole body excluding digestive tract and cuticle</tissue>
    </source>
</reference>
<protein>
    <recommendedName>
        <fullName evidence="3">WD repeat-containing protein 91</fullName>
    </recommendedName>
</protein>
<dbReference type="PANTHER" id="PTHR13083:SF3">
    <property type="entry name" value="WD REPEAT-CONTAINING PROTEIN 91"/>
    <property type="match status" value="1"/>
</dbReference>
<dbReference type="GO" id="GO:0045022">
    <property type="term" value="P:early endosome to late endosome transport"/>
    <property type="evidence" value="ECO:0007669"/>
    <property type="project" value="InterPro"/>
</dbReference>
<evidence type="ECO:0000259" key="5">
    <source>
        <dbReference type="Pfam" id="PF12894"/>
    </source>
</evidence>
<comment type="caution">
    <text evidence="6">The sequence shown here is derived from an EMBL/GenBank/DDBJ whole genome shotgun (WGS) entry which is preliminary data.</text>
</comment>
<dbReference type="GO" id="GO:0031901">
    <property type="term" value="C:early endosome membrane"/>
    <property type="evidence" value="ECO:0007669"/>
    <property type="project" value="UniProtKB-SubCell"/>
</dbReference>
<feature type="repeat" description="WD" evidence="4">
    <location>
        <begin position="3"/>
        <end position="35"/>
    </location>
</feature>
<organism evidence="6 7">
    <name type="scientific">Armadillidium nasatum</name>
    <dbReference type="NCBI Taxonomy" id="96803"/>
    <lineage>
        <taxon>Eukaryota</taxon>
        <taxon>Metazoa</taxon>
        <taxon>Ecdysozoa</taxon>
        <taxon>Arthropoda</taxon>
        <taxon>Crustacea</taxon>
        <taxon>Multicrustacea</taxon>
        <taxon>Malacostraca</taxon>
        <taxon>Eumalacostraca</taxon>
        <taxon>Peracarida</taxon>
        <taxon>Isopoda</taxon>
        <taxon>Oniscidea</taxon>
        <taxon>Crinocheta</taxon>
        <taxon>Armadillidiidae</taxon>
        <taxon>Armadillidium</taxon>
    </lineage>
</organism>
<dbReference type="InterPro" id="IPR024977">
    <property type="entry name" value="Apc4-like_WD40_dom"/>
</dbReference>
<dbReference type="Proteomes" id="UP000326759">
    <property type="component" value="Unassembled WGS sequence"/>
</dbReference>
<dbReference type="Gene3D" id="2.130.10.10">
    <property type="entry name" value="YVTN repeat-like/Quinoprotein amine dehydrogenase"/>
    <property type="match status" value="2"/>
</dbReference>
<dbReference type="GO" id="GO:0051898">
    <property type="term" value="P:negative regulation of phosphatidylinositol 3-kinase/protein kinase B signal transduction"/>
    <property type="evidence" value="ECO:0007669"/>
    <property type="project" value="InterPro"/>
</dbReference>
<keyword evidence="7" id="KW-1185">Reference proteome</keyword>
<evidence type="ECO:0000256" key="1">
    <source>
        <dbReference type="ARBA" id="ARBA00004220"/>
    </source>
</evidence>
<dbReference type="InterPro" id="IPR015943">
    <property type="entry name" value="WD40/YVTN_repeat-like_dom_sf"/>
</dbReference>
<dbReference type="SMART" id="SM00320">
    <property type="entry name" value="WD40"/>
    <property type="match status" value="5"/>
</dbReference>
<dbReference type="PROSITE" id="PS50082">
    <property type="entry name" value="WD_REPEATS_2"/>
    <property type="match status" value="1"/>
</dbReference>
<dbReference type="InterPro" id="IPR036322">
    <property type="entry name" value="WD40_repeat_dom_sf"/>
</dbReference>
<dbReference type="Pfam" id="PF00400">
    <property type="entry name" value="WD40"/>
    <property type="match status" value="1"/>
</dbReference>
<dbReference type="SUPFAM" id="SSF50978">
    <property type="entry name" value="WD40 repeat-like"/>
    <property type="match status" value="1"/>
</dbReference>
<evidence type="ECO:0000256" key="2">
    <source>
        <dbReference type="ARBA" id="ARBA00004414"/>
    </source>
</evidence>
<dbReference type="PROSITE" id="PS50294">
    <property type="entry name" value="WD_REPEATS_REGION"/>
    <property type="match status" value="1"/>
</dbReference>